<dbReference type="PROSITE" id="PS01305">
    <property type="entry name" value="MOAA_NIFB_PQQE"/>
    <property type="match status" value="1"/>
</dbReference>
<dbReference type="PROSITE" id="PS51918">
    <property type="entry name" value="RADICAL_SAM"/>
    <property type="match status" value="1"/>
</dbReference>
<protein>
    <recommendedName>
        <fullName evidence="7">Radical SAM core domain-containing protein</fullName>
    </recommendedName>
</protein>
<sequence length="409" mass="46312">MIAFPVTSACPLSCVFCSHNGNPFDLKVEEINSYDSDQILKKASLIKNREIVIGESATRVIEGEPFLFKDIMRLIDILAENNNSISITTSGVFLDEKIIKRLSEIPKLEMNISVNSIDPEFRKKYLGDRISKDFRNILHLLDLFDVSYTSSVVALKINNGFDDLIKTIEFLGKSKSILNRIFIPGFTNINRNPIFDFDITILEKTLRKIREEKVPIIIEPGPIEKDIKVQAILKSSVADENDIKFDDVILSLNDKSDLTSKDVHELLKVNGRHKIKIKRGKSIIKKELNIKNNRSGIILKDSPSMELMKKISSITKEDDIIICSRFSEDFFKGMFPFKKVLSVSCDRFGGNISCNGLLSVGDINSILRKGQCESIVIDPSFLNNDGIDLFGQDIYSITYEKDINIKLLY</sequence>
<keyword evidence="3" id="KW-0949">S-adenosyl-L-methionine</keyword>
<dbReference type="Gene3D" id="3.20.20.70">
    <property type="entry name" value="Aldolase class I"/>
    <property type="match status" value="1"/>
</dbReference>
<dbReference type="InterPro" id="IPR058240">
    <property type="entry name" value="rSAM_sf"/>
</dbReference>
<dbReference type="Pfam" id="PF04055">
    <property type="entry name" value="Radical_SAM"/>
    <property type="match status" value="1"/>
</dbReference>
<dbReference type="InterPro" id="IPR000385">
    <property type="entry name" value="MoaA_NifB_PqqE_Fe-S-bd_CS"/>
</dbReference>
<dbReference type="GO" id="GO:0003824">
    <property type="term" value="F:catalytic activity"/>
    <property type="evidence" value="ECO:0007669"/>
    <property type="project" value="InterPro"/>
</dbReference>
<dbReference type="AlphaFoldDB" id="A0A2N5ZBT9"/>
<proteinExistence type="predicted"/>
<evidence type="ECO:0000256" key="5">
    <source>
        <dbReference type="ARBA" id="ARBA00023004"/>
    </source>
</evidence>
<evidence type="ECO:0000313" key="8">
    <source>
        <dbReference type="EMBL" id="PLX16120.1"/>
    </source>
</evidence>
<keyword evidence="6" id="KW-0411">Iron-sulfur</keyword>
<feature type="domain" description="Radical SAM core" evidence="7">
    <location>
        <begin position="1"/>
        <end position="238"/>
    </location>
</feature>
<organism evidence="8 9">
    <name type="scientific">Muiribacterium halophilum</name>
    <dbReference type="NCBI Taxonomy" id="2053465"/>
    <lineage>
        <taxon>Bacteria</taxon>
        <taxon>Candidatus Muiribacteriota</taxon>
        <taxon>Candidatus Muiribacteriia</taxon>
        <taxon>Candidatus Muiribacteriales</taxon>
        <taxon>Candidatus Muiribacteriaceae</taxon>
        <taxon>Candidatus Muiribacterium</taxon>
    </lineage>
</organism>
<evidence type="ECO:0000256" key="4">
    <source>
        <dbReference type="ARBA" id="ARBA00022723"/>
    </source>
</evidence>
<dbReference type="EMBL" id="PKTG01000122">
    <property type="protein sequence ID" value="PLX16120.1"/>
    <property type="molecule type" value="Genomic_DNA"/>
</dbReference>
<evidence type="ECO:0000256" key="1">
    <source>
        <dbReference type="ARBA" id="ARBA00001966"/>
    </source>
</evidence>
<evidence type="ECO:0000313" key="9">
    <source>
        <dbReference type="Proteomes" id="UP000234857"/>
    </source>
</evidence>
<dbReference type="InterPro" id="IPR007197">
    <property type="entry name" value="rSAM"/>
</dbReference>
<evidence type="ECO:0000259" key="7">
    <source>
        <dbReference type="PROSITE" id="PS51918"/>
    </source>
</evidence>
<keyword evidence="4" id="KW-0479">Metal-binding</keyword>
<reference evidence="8 9" key="1">
    <citation type="submission" date="2017-11" db="EMBL/GenBank/DDBJ databases">
        <title>Genome-resolved metagenomics identifies genetic mobility, metabolic interactions, and unexpected diversity in perchlorate-reducing communities.</title>
        <authorList>
            <person name="Barnum T.P."/>
            <person name="Figueroa I.A."/>
            <person name="Carlstrom C.I."/>
            <person name="Lucas L.N."/>
            <person name="Engelbrektson A.L."/>
            <person name="Coates J.D."/>
        </authorList>
    </citation>
    <scope>NUCLEOTIDE SEQUENCE [LARGE SCALE GENOMIC DNA]</scope>
    <source>
        <strain evidence="8">BM706</strain>
    </source>
</reference>
<comment type="caution">
    <text evidence="8">The sequence shown here is derived from an EMBL/GenBank/DDBJ whole genome shotgun (WGS) entry which is preliminary data.</text>
</comment>
<keyword evidence="5" id="KW-0408">Iron</keyword>
<gene>
    <name evidence="8" type="ORF">C0601_10880</name>
</gene>
<keyword evidence="2" id="KW-0004">4Fe-4S</keyword>
<dbReference type="InterPro" id="IPR036034">
    <property type="entry name" value="PDZ_sf"/>
</dbReference>
<evidence type="ECO:0000256" key="6">
    <source>
        <dbReference type="ARBA" id="ARBA00023014"/>
    </source>
</evidence>
<comment type="cofactor">
    <cofactor evidence="1">
        <name>[4Fe-4S] cluster</name>
        <dbReference type="ChEBI" id="CHEBI:49883"/>
    </cofactor>
</comment>
<accession>A0A2N5ZBT9</accession>
<dbReference type="CDD" id="cd01335">
    <property type="entry name" value="Radical_SAM"/>
    <property type="match status" value="1"/>
</dbReference>
<dbReference type="SUPFAM" id="SSF102114">
    <property type="entry name" value="Radical SAM enzymes"/>
    <property type="match status" value="1"/>
</dbReference>
<name>A0A2N5ZBT9_MUIH1</name>
<dbReference type="SFLD" id="SFLDS00029">
    <property type="entry name" value="Radical_SAM"/>
    <property type="match status" value="1"/>
</dbReference>
<evidence type="ECO:0000256" key="3">
    <source>
        <dbReference type="ARBA" id="ARBA00022691"/>
    </source>
</evidence>
<dbReference type="PANTHER" id="PTHR43787">
    <property type="entry name" value="FEMO COFACTOR BIOSYNTHESIS PROTEIN NIFB-RELATED"/>
    <property type="match status" value="1"/>
</dbReference>
<dbReference type="GO" id="GO:0046872">
    <property type="term" value="F:metal ion binding"/>
    <property type="evidence" value="ECO:0007669"/>
    <property type="project" value="UniProtKB-KW"/>
</dbReference>
<dbReference type="GO" id="GO:0051539">
    <property type="term" value="F:4 iron, 4 sulfur cluster binding"/>
    <property type="evidence" value="ECO:0007669"/>
    <property type="project" value="UniProtKB-KW"/>
</dbReference>
<evidence type="ECO:0000256" key="2">
    <source>
        <dbReference type="ARBA" id="ARBA00022485"/>
    </source>
</evidence>
<dbReference type="SUPFAM" id="SSF50156">
    <property type="entry name" value="PDZ domain-like"/>
    <property type="match status" value="1"/>
</dbReference>
<dbReference type="InterPro" id="IPR013785">
    <property type="entry name" value="Aldolase_TIM"/>
</dbReference>
<dbReference type="Proteomes" id="UP000234857">
    <property type="component" value="Unassembled WGS sequence"/>
</dbReference>
<dbReference type="PANTHER" id="PTHR43787:SF3">
    <property type="entry name" value="ARYLSULFATASE REGULATORY PROTEIN"/>
    <property type="match status" value="1"/>
</dbReference>